<name>A0A395N9B1_TRIAR</name>
<feature type="compositionally biased region" description="Polar residues" evidence="1">
    <location>
        <begin position="416"/>
        <end position="431"/>
    </location>
</feature>
<feature type="signal peptide" evidence="3">
    <location>
        <begin position="1"/>
        <end position="20"/>
    </location>
</feature>
<dbReference type="STRING" id="490622.A0A395N9B1"/>
<evidence type="ECO:0000313" key="5">
    <source>
        <dbReference type="Proteomes" id="UP000266272"/>
    </source>
</evidence>
<dbReference type="AlphaFoldDB" id="A0A395N9B1"/>
<organism evidence="4 5">
    <name type="scientific">Trichoderma arundinaceum</name>
    <dbReference type="NCBI Taxonomy" id="490622"/>
    <lineage>
        <taxon>Eukaryota</taxon>
        <taxon>Fungi</taxon>
        <taxon>Dikarya</taxon>
        <taxon>Ascomycota</taxon>
        <taxon>Pezizomycotina</taxon>
        <taxon>Sordariomycetes</taxon>
        <taxon>Hypocreomycetidae</taxon>
        <taxon>Hypocreales</taxon>
        <taxon>Hypocreaceae</taxon>
        <taxon>Trichoderma</taxon>
    </lineage>
</organism>
<feature type="chain" id="PRO_5017209896" evidence="3">
    <location>
        <begin position="21"/>
        <end position="431"/>
    </location>
</feature>
<keyword evidence="3" id="KW-0732">Signal</keyword>
<evidence type="ECO:0000313" key="4">
    <source>
        <dbReference type="EMBL" id="RFU72461.1"/>
    </source>
</evidence>
<sequence>MLRLLTSFAAAGAVLPAAEAILVAPNSPCSTNCGNVLDSTSPGDLVCTPGQYTGGYDNGAGAVFQGCVKCELASGYTTKDNYTDTMAALYNLRYAVSYCVFNEPEHYDFQDNPCTTSKACGAFTNAIAYHNLSVEYDDYGYCDIWPTGDTVDFHGCIECLQVTNNYLANFVTVLQAGCVQKPVAGRNLGLQGNIFSGDVVNITVPTPNVEVDPAWFDHGPLTLGAKVGIAVGGFILLLILAGIAIVCNGRRRRKAFLRKLQENMPHMKSNPGGWPSMPMQHDTNETPISQRPLRNWDDSPVTVNTEKTFPRYFSPYSSQFNSPISATDVNHMPWPEPALGSPHSPREIGLALGSAVDVNNNGSNERWPLSPEDKGKMKDESYEMQYVDSAGSGIVAQKQPIHVEAPILGHPGYGRNSDSPPRQYDVNGSSP</sequence>
<evidence type="ECO:0000256" key="1">
    <source>
        <dbReference type="SAM" id="MobiDB-lite"/>
    </source>
</evidence>
<keyword evidence="5" id="KW-1185">Reference proteome</keyword>
<comment type="caution">
    <text evidence="4">The sequence shown here is derived from an EMBL/GenBank/DDBJ whole genome shotgun (WGS) entry which is preliminary data.</text>
</comment>
<accession>A0A395N9B1</accession>
<keyword evidence="2" id="KW-0472">Membrane</keyword>
<dbReference type="Proteomes" id="UP000266272">
    <property type="component" value="Unassembled WGS sequence"/>
</dbReference>
<reference evidence="4 5" key="1">
    <citation type="journal article" date="2018" name="PLoS Pathog.">
        <title>Evolution of structural diversity of trichothecenes, a family of toxins produced by plant pathogenic and entomopathogenic fungi.</title>
        <authorList>
            <person name="Proctor R.H."/>
            <person name="McCormick S.P."/>
            <person name="Kim H.S."/>
            <person name="Cardoza R.E."/>
            <person name="Stanley A.M."/>
            <person name="Lindo L."/>
            <person name="Kelly A."/>
            <person name="Brown D.W."/>
            <person name="Lee T."/>
            <person name="Vaughan M.M."/>
            <person name="Alexander N.J."/>
            <person name="Busman M."/>
            <person name="Gutierrez S."/>
        </authorList>
    </citation>
    <scope>NUCLEOTIDE SEQUENCE [LARGE SCALE GENOMIC DNA]</scope>
    <source>
        <strain evidence="4 5">IBT 40837</strain>
    </source>
</reference>
<evidence type="ECO:0000256" key="2">
    <source>
        <dbReference type="SAM" id="Phobius"/>
    </source>
</evidence>
<protein>
    <submittedName>
        <fullName evidence="4">Centromere microtubule binding cbf5</fullName>
    </submittedName>
</protein>
<dbReference type="EMBL" id="PXOA01000848">
    <property type="protein sequence ID" value="RFU72461.1"/>
    <property type="molecule type" value="Genomic_DNA"/>
</dbReference>
<feature type="region of interest" description="Disordered" evidence="1">
    <location>
        <begin position="401"/>
        <end position="431"/>
    </location>
</feature>
<dbReference type="OrthoDB" id="5239590at2759"/>
<feature type="transmembrane region" description="Helical" evidence="2">
    <location>
        <begin position="227"/>
        <end position="249"/>
    </location>
</feature>
<evidence type="ECO:0000256" key="3">
    <source>
        <dbReference type="SAM" id="SignalP"/>
    </source>
</evidence>
<gene>
    <name evidence="4" type="ORF">TARUN_9802</name>
</gene>
<proteinExistence type="predicted"/>
<keyword evidence="2" id="KW-1133">Transmembrane helix</keyword>
<keyword evidence="2" id="KW-0812">Transmembrane</keyword>